<dbReference type="FunFam" id="3.30.160.20:FF:000053">
    <property type="entry name" value="protein SON isoform X1"/>
    <property type="match status" value="1"/>
</dbReference>
<evidence type="ECO:0000313" key="5">
    <source>
        <dbReference type="EMBL" id="OXB68642.1"/>
    </source>
</evidence>
<feature type="compositionally biased region" description="Basic and acidic residues" evidence="2">
    <location>
        <begin position="2781"/>
        <end position="2800"/>
    </location>
</feature>
<dbReference type="GO" id="GO:0048024">
    <property type="term" value="P:regulation of mRNA splicing, via spliceosome"/>
    <property type="evidence" value="ECO:0007669"/>
    <property type="project" value="TreeGrafter"/>
</dbReference>
<dbReference type="EMBL" id="MCFN01000012">
    <property type="protein sequence ID" value="OXB68642.1"/>
    <property type="molecule type" value="Genomic_DNA"/>
</dbReference>
<organism evidence="5 6">
    <name type="scientific">Callipepla squamata</name>
    <name type="common">Scaled quail</name>
    <dbReference type="NCBI Taxonomy" id="9009"/>
    <lineage>
        <taxon>Eukaryota</taxon>
        <taxon>Metazoa</taxon>
        <taxon>Chordata</taxon>
        <taxon>Craniata</taxon>
        <taxon>Vertebrata</taxon>
        <taxon>Euteleostomi</taxon>
        <taxon>Archelosauria</taxon>
        <taxon>Archosauria</taxon>
        <taxon>Dinosauria</taxon>
        <taxon>Saurischia</taxon>
        <taxon>Theropoda</taxon>
        <taxon>Coelurosauria</taxon>
        <taxon>Aves</taxon>
        <taxon>Neognathae</taxon>
        <taxon>Galloanserae</taxon>
        <taxon>Galliformes</taxon>
        <taxon>Odontophoridae</taxon>
        <taxon>Callipepla</taxon>
    </lineage>
</organism>
<feature type="compositionally biased region" description="Basic and acidic residues" evidence="2">
    <location>
        <begin position="1554"/>
        <end position="1565"/>
    </location>
</feature>
<accession>A0A226NMJ0</accession>
<feature type="compositionally biased region" description="Polar residues" evidence="2">
    <location>
        <begin position="1643"/>
        <end position="1664"/>
    </location>
</feature>
<feature type="compositionally biased region" description="Polar residues" evidence="2">
    <location>
        <begin position="3021"/>
        <end position="3031"/>
    </location>
</feature>
<feature type="region of interest" description="Disordered" evidence="2">
    <location>
        <begin position="76"/>
        <end position="95"/>
    </location>
</feature>
<feature type="compositionally biased region" description="Basic and acidic residues" evidence="2">
    <location>
        <begin position="1325"/>
        <end position="1341"/>
    </location>
</feature>
<feature type="compositionally biased region" description="Basic and acidic residues" evidence="2">
    <location>
        <begin position="1090"/>
        <end position="1115"/>
    </location>
</feature>
<feature type="region of interest" description="Disordered" evidence="2">
    <location>
        <begin position="2275"/>
        <end position="2296"/>
    </location>
</feature>
<feature type="compositionally biased region" description="Polar residues" evidence="2">
    <location>
        <begin position="2382"/>
        <end position="2391"/>
    </location>
</feature>
<dbReference type="Pfam" id="PF17069">
    <property type="entry name" value="RSRP"/>
    <property type="match status" value="1"/>
</dbReference>
<feature type="compositionally biased region" description="Polar residues" evidence="2">
    <location>
        <begin position="1787"/>
        <end position="1801"/>
    </location>
</feature>
<dbReference type="GO" id="GO:0003723">
    <property type="term" value="F:RNA binding"/>
    <property type="evidence" value="ECO:0007669"/>
    <property type="project" value="UniProtKB-UniRule"/>
</dbReference>
<feature type="compositionally biased region" description="Basic and acidic residues" evidence="2">
    <location>
        <begin position="1217"/>
        <end position="1236"/>
    </location>
</feature>
<feature type="compositionally biased region" description="Basic residues" evidence="2">
    <location>
        <begin position="3173"/>
        <end position="3219"/>
    </location>
</feature>
<dbReference type="OrthoDB" id="786951at2759"/>
<proteinExistence type="predicted"/>
<feature type="compositionally biased region" description="Basic and acidic residues" evidence="2">
    <location>
        <begin position="1469"/>
        <end position="1489"/>
    </location>
</feature>
<feature type="compositionally biased region" description="Low complexity" evidence="2">
    <location>
        <begin position="1606"/>
        <end position="1618"/>
    </location>
</feature>
<protein>
    <recommendedName>
        <fullName evidence="7">Protein SON</fullName>
    </recommendedName>
</protein>
<feature type="region of interest" description="Disordered" evidence="2">
    <location>
        <begin position="1783"/>
        <end position="1814"/>
    </location>
</feature>
<dbReference type="CDD" id="cd19870">
    <property type="entry name" value="DSRM_SON-like"/>
    <property type="match status" value="1"/>
</dbReference>
<feature type="compositionally biased region" description="Basic residues" evidence="2">
    <location>
        <begin position="1237"/>
        <end position="1246"/>
    </location>
</feature>
<dbReference type="InterPro" id="IPR032922">
    <property type="entry name" value="SON"/>
</dbReference>
<feature type="region of interest" description="Disordered" evidence="2">
    <location>
        <begin position="1056"/>
        <end position="1672"/>
    </location>
</feature>
<evidence type="ECO:0000256" key="1">
    <source>
        <dbReference type="PROSITE-ProRule" id="PRU00266"/>
    </source>
</evidence>
<feature type="compositionally biased region" description="Basic residues" evidence="2">
    <location>
        <begin position="1459"/>
        <end position="1468"/>
    </location>
</feature>
<dbReference type="GO" id="GO:0051726">
    <property type="term" value="P:regulation of cell cycle"/>
    <property type="evidence" value="ECO:0007669"/>
    <property type="project" value="InterPro"/>
</dbReference>
<dbReference type="PANTHER" id="PTHR46528">
    <property type="entry name" value="PROTEIN SON"/>
    <property type="match status" value="1"/>
</dbReference>
<feature type="compositionally biased region" description="Basic residues" evidence="2">
    <location>
        <begin position="1116"/>
        <end position="1157"/>
    </location>
</feature>
<keyword evidence="6" id="KW-1185">Reference proteome</keyword>
<sequence>MATNIEQIFRSFVVNKFREIQEEQQQQQHGGKLKCYVEGFSVINVCELKGRKRLKTACIMLIFFLVSGKVEGQPNGDTIPAEQANPSDDTVAGAGSRQNDQIVQKIEEVLSGALDTELQSKSDVDKTTVSNSTQSTKRSSTAEGEDEIPRKKSKKNKKHKSKKKKKKKKKRKKEKKHKKQPKESKLSARRGEPADSQPASQLIPEKSGSTLSVQHGGFGDANLAVHVQPKELSLQANVELDRQALGLTSQLRTDSQPCMENLESEKGTLCATDPQFNLEGGQFTIQQNVIMTQTEICTREEQIKQSHENIYPVAVNVSEKGDFFVTGSVASTNILSGVDTKSELQKLVLPSEVKTSDTSLASNTMEVLTHSEANLKSVALGGSKELETTSESMYLTSNVTIPKSANQADLDTVKVTDMSVAVGEVRIPGATELPVVSGNLRATQCSSMEGSVPVETAVTQVEIPKTLEAVTDVKGTSDPATVLKASEVSLQSTFLAETQSLTDVNVISEAKDLQITSEPAVQTCVPQTFPVALQLGSSNVLRDLEAAPQSLQKEDVNRATLLSLQMESMKSTEERSSGRMEPVIVPESPAEMMHMKTAAERETAHIGTVGGPFFASKTDSCMASQSEIMTVQDLNKVKEGSIERVLEPVQTVTMKTSDTNLKPVCLGDLGAAVEYGSGSKSNKTETESMTFKVLQHSKTPEPLQEQGVGSSEAVLESFPRAKETVTEVRDLKGTLQSEILTDVITQGSGIEYTVSTRKADRDKTEFSSVIDVERSEEASGIEKGMEAKYLEPASEAGEVRLENMEESAAAEVKGSETVKEPEVHMGIQDLETSQKYRSEINVSEGASEATLVPQHLHNEMQECTQPVLEAKPTAEWKSTEGAVEIWRAAEVKSSEAVPKPEDAKDLRAVMEHTVAAEVQYSEGEQCQQMEDVSIPSLAPECTLVAEKKDSEQAIPLEPFIAQSDKEIAAESGVPSETIFSSLHAATVEDSTGTPESEIIRDAKDLEAARISETAVELKDAEAVEESKTDTEDLEAAPVPETVTEVVPVLVEEASQLEAVPQAEADKEVTAEEASETRDSETSDVQPDVAARMRETLMRLEKVIEKSSHRSSEKSKHDAKKQKRSRSKSQSRSRKRKKKSRSRSTSRRLTSKRARSRSRNYSDSRKKHSKSRSRSVEKRERRVSSRRSRRRRSRSSDRYRSKSRSVEKTRRSGRGRSRSSDRYRSKSRSVEKRESRLSSRRSRRRRSRSSDRYRSKSRSAEKRGSRLSSRRSRRGRSRSSDRYRSKSRSVEKTRRSRRGRSRSSDRYRSKSRSVDKTRRSGRRRSRSSDRYRSKSRSVEKTRRSARRRSRSSDRYRSKSLSVEKRGSRLSSWRSRRRRSRSSDRSKSRSRSSEKRGGKEYSWRFRHRGSGSSDRSKSRSRSVEKRGRKASLRRSKRRRSKSSDHYKSRSRSVEKRDRKQSSRKSKRQRSKSSDRYKSRSKSVEKKKESSRKSKRRRSKSSERYKSRSRSVEKKRKESSKKSKRKRSKSSDSLKSRSKSVEKRASKLASAKRSRKHADSSEQEKVDGSEPVTGEISSSKSSNGPMSVALSLEGVNGPELPPPSGSEFSKTVESLETSSSVEKMDGPQPSVIPELDSSKTSDDQEQCSTPVEKTQVSVTSENGTATLYDSDLGSVPAEKTAPLDSSLLPELTFSASSSVSLSVEKRDPETPSVTEFHLSTSHQNESRSTSLKEIEGPEPLLTNESECSVSADDCKSVSTSSGNVEIQSFSLMPGSVLSDGHELKHIPAENTESQKFLQVPQSGSAELADGTETRSLPLETAEVQKPFLTPEVTSCDVHESVSLPVPQSQMEVPCLASDSVCFQTPDRHELESNFSTQIGELPLVSEGTSLQSSVEKVKAPTASLTSECSPVEITVDHTSTSSAKIKQAFMSTVGQSCKTSEAHESSSSVEKDLDGSASSQVLGVGCFKTSEMHESRHFPTEQTVITESALSESGIPLCHDGHESKYSYSEKTKCAELSLASECSAFPEGHELKPSASERLESQKPPHPLKSGLSKSSDTVDLVSTPAEKLESTVPCLTSEGVFMLSDSHELTATQTENVEVQKSSLPSQQKCIASDDHQLRSSSGEEIQVQEVQPVILESRHSVSSDDRELTPTSSQKVGVEDPSQVPGNEYTVGLPGPELTSTPVEKAEVQERYLIPEERCPVPLERQELLTPAFEKTEAQESGLTSENEYTLSWKCQELRASSPEKLELQEPSVVADNEYAVYSGDQASQTLPAEKTEVQMHSSVSENVYDGSPEGQDMAAIPAEAVQEPSVISGSEYIAVPRGQELSSPFVGRTEVQECSVLSENEYDVSPEGRDLRSSPAEKEEMREPSETSESESSMSTDGQELQSTAVGKTEVQELSLMSEGECAMSPEVQEELQSSPAEKVEGEEPSLTYENEHTVSLEGYESRSTHGDKTEDVDSSLTSERDHYLSFESQEVRFTTVQKVDDQEFSPTSGSEHTASPDSQELRFLTSGQVGDSEPSALNDRGSVSPDVSDLKSIPVEKMDDAIPSMPESGCSTSPGGNSVKSVPGDLEPSLTSECRRSMSPYHESHEVKSPMGEDGLESSVTFEHGRSVTPEGHDEKSLIDEEMEDREPSLTSEHRRSTSPDEHESRSSVGEEAEYSEQPLTMERRSSVSSDEHDSRSTAGEEVEDVEPSLRGKRRDSTSSDERESRSTTVEEAEDHETSLVAERRDSVSSDERDSRSTAGEEVEDLEPSAAEHRRSVSPDGRESRSTTGEEAEDRELSLTAERRHSTSSDECESRSTAGEDADDVEPSLTAERRDSTSSDEQDSRSTTGEEAEDMELSLTTEHRRSTSPDGRESRSTTGEEGEDAEPSLTAERRDSTSSDDHESRSTTGEEAEDMEPSVAIEDKHEGSPSVPLEKSEGQDSSFMTESRRSESSEREKSRSESAEKMSDRESSQRSRSRPSKSPTRQMSRSPSVDKAADKESSRRSRHRRSRSTSVDKAADKESSRRSRHRRSRSTARQMSRSASVEKTADRESSRRSRRRRSRSTARQRSRSKSTDKTADKESSRRSRSRRSRSSQRRSQRYDTESRSRRNRSRSVTRRRASRSKSNRRSRSSSLSRSRHRRRSRSRSASRRRRSLSRDRRRRSQRNRSRSADRRRRRSDSRDRRISLRLRSRSRTPLRQRRSRSRGRRRSSSRSPIRLRRSRSSGRRRGYSRSPDRRRSRSSERFSSRSPKRLTDLDKAQLLEIAKANAAAMCAKSGVPLPPSLMPMLSQKKDDKASQKSSRDTLKELTEKCKKIAQSTDDVIVNKPHVSDEEEEERPFYNHPFKLNEPKPIFFNLSTPSIKPAPPPQPKNQVSLSKEFPVSSGSQHRKKEADSVYGEWVPVEKGKEDSKDDVFPKPSIEGVDITAAMNDRALAQKRLNENTFDLEAMCMLNRAQEQIDAWAQSNSIPGQFTGSTGAQILSSDELTNSGPQAWIRKVEVMQTYLSEYHVLNASRSTGACQKSALRLMDQFLRAAPVTGGMGAQLMRKMGWREGEGLGKNKEGSVEPIMVDFKTDRKGLVAVGEKAQKRSGHYVVMKDLSGKHPVSALMEICNKRRWSPPEFVLVDDSGPDHRKHFIFKVRVNGNEYRPTFASLNKKHAKATAATAALQAMGLVPKESMVNTTMFRSASHR</sequence>
<dbReference type="InterPro" id="IPR000467">
    <property type="entry name" value="G_patch_dom"/>
</dbReference>
<feature type="compositionally biased region" description="Basic and acidic residues" evidence="2">
    <location>
        <begin position="1379"/>
        <end position="1401"/>
    </location>
</feature>
<dbReference type="SMART" id="SM00443">
    <property type="entry name" value="G_patch"/>
    <property type="match status" value="1"/>
</dbReference>
<keyword evidence="1" id="KW-0694">RNA-binding</keyword>
<feature type="compositionally biased region" description="Basic and acidic residues" evidence="2">
    <location>
        <begin position="2877"/>
        <end position="2891"/>
    </location>
</feature>
<feature type="compositionally biased region" description="Basic and acidic residues" evidence="2">
    <location>
        <begin position="1301"/>
        <end position="1317"/>
    </location>
</feature>
<feature type="compositionally biased region" description="Basic and acidic residues" evidence="2">
    <location>
        <begin position="1277"/>
        <end position="1292"/>
    </location>
</feature>
<evidence type="ECO:0000259" key="4">
    <source>
        <dbReference type="PROSITE" id="PS50174"/>
    </source>
</evidence>
<dbReference type="Pfam" id="PF00035">
    <property type="entry name" value="dsrm"/>
    <property type="match status" value="1"/>
</dbReference>
<feature type="compositionally biased region" description="Basic and acidic residues" evidence="2">
    <location>
        <begin position="2722"/>
        <end position="2742"/>
    </location>
</feature>
<feature type="domain" description="G-patch" evidence="4">
    <location>
        <begin position="3524"/>
        <end position="3570"/>
    </location>
</feature>
<feature type="region of interest" description="Disordered" evidence="2">
    <location>
        <begin position="1693"/>
        <end position="1744"/>
    </location>
</feature>
<feature type="compositionally biased region" description="Basic and acidic residues" evidence="2">
    <location>
        <begin position="2031"/>
        <end position="2041"/>
    </location>
</feature>
<feature type="compositionally biased region" description="Basic and acidic residues" evidence="2">
    <location>
        <begin position="1412"/>
        <end position="1423"/>
    </location>
</feature>
<feature type="compositionally biased region" description="Basic residues" evidence="2">
    <location>
        <begin position="3072"/>
        <end position="3085"/>
    </location>
</feature>
<feature type="compositionally biased region" description="Basic residues" evidence="2">
    <location>
        <begin position="1424"/>
        <end position="1438"/>
    </location>
</feature>
<name>A0A226NMJ0_CALSU</name>
<feature type="region of interest" description="Disordered" evidence="2">
    <location>
        <begin position="3349"/>
        <end position="3382"/>
    </location>
</feature>
<feature type="compositionally biased region" description="Basic residues" evidence="2">
    <location>
        <begin position="3042"/>
        <end position="3058"/>
    </location>
</feature>
<dbReference type="InterPro" id="IPR014720">
    <property type="entry name" value="dsRBD_dom"/>
</dbReference>
<feature type="compositionally biased region" description="Basic and acidic residues" evidence="2">
    <location>
        <begin position="1526"/>
        <end position="1542"/>
    </location>
</feature>
<feature type="compositionally biased region" description="Basic and acidic residues" evidence="2">
    <location>
        <begin position="1193"/>
        <end position="1209"/>
    </location>
</feature>
<feature type="region of interest" description="Disordered" evidence="2">
    <location>
        <begin position="2137"/>
        <end position="2183"/>
    </location>
</feature>
<dbReference type="PROSITE" id="PS50174">
    <property type="entry name" value="G_PATCH"/>
    <property type="match status" value="1"/>
</dbReference>
<gene>
    <name evidence="5" type="ORF">ASZ78_014289</name>
</gene>
<dbReference type="Pfam" id="PF01585">
    <property type="entry name" value="G-patch"/>
    <property type="match status" value="1"/>
</dbReference>
<feature type="region of interest" description="Disordered" evidence="2">
    <location>
        <begin position="117"/>
        <end position="215"/>
    </location>
</feature>
<feature type="compositionally biased region" description="Basic and acidic residues" evidence="2">
    <location>
        <begin position="1063"/>
        <end position="1080"/>
    </location>
</feature>
<feature type="compositionally biased region" description="Basic and acidic residues" evidence="2">
    <location>
        <begin position="2701"/>
        <end position="2712"/>
    </location>
</feature>
<feature type="region of interest" description="Disordered" evidence="2">
    <location>
        <begin position="2113"/>
        <end position="2132"/>
    </location>
</feature>
<feature type="compositionally biased region" description="Polar residues" evidence="2">
    <location>
        <begin position="1708"/>
        <end position="1726"/>
    </location>
</feature>
<feature type="compositionally biased region" description="Basic and acidic residues" evidence="2">
    <location>
        <begin position="2847"/>
        <end position="2861"/>
    </location>
</feature>
<evidence type="ECO:0000259" key="3">
    <source>
        <dbReference type="PROSITE" id="PS50137"/>
    </source>
</evidence>
<dbReference type="SMART" id="SM00358">
    <property type="entry name" value="DSRM"/>
    <property type="match status" value="1"/>
</dbReference>
<feature type="compositionally biased region" description="Polar residues" evidence="2">
    <location>
        <begin position="2555"/>
        <end position="2566"/>
    </location>
</feature>
<feature type="compositionally biased region" description="Basic residues" evidence="2">
    <location>
        <begin position="3095"/>
        <end position="3165"/>
    </location>
</feature>
<feature type="compositionally biased region" description="Basic and acidic residues" evidence="2">
    <location>
        <begin position="2435"/>
        <end position="2457"/>
    </location>
</feature>
<dbReference type="PROSITE" id="PS50137">
    <property type="entry name" value="DS_RBD"/>
    <property type="match status" value="1"/>
</dbReference>
<feature type="compositionally biased region" description="Basic residues" evidence="2">
    <location>
        <begin position="1183"/>
        <end position="1192"/>
    </location>
</feature>
<feature type="compositionally biased region" description="Basic and acidic residues" evidence="2">
    <location>
        <begin position="1173"/>
        <end position="1182"/>
    </location>
</feature>
<feature type="compositionally biased region" description="Basic and acidic residues" evidence="2">
    <location>
        <begin position="2756"/>
        <end position="2771"/>
    </location>
</feature>
<feature type="domain" description="DRBM" evidence="3">
    <location>
        <begin position="3589"/>
        <end position="3659"/>
    </location>
</feature>
<dbReference type="STRING" id="9009.A0A226NMJ0"/>
<reference evidence="5 6" key="1">
    <citation type="submission" date="2016-07" db="EMBL/GenBank/DDBJ databases">
        <title>Disparate Historic Effective Population Sizes Predicted by Modern Levels of Genome Diversity for the Scaled Quail (Callipepla squamata) and the Northern Bobwhite (Colinus virginianus): Inferences from First and Second Generation Draft Genome Assemblies for Sympatric New World Quail.</title>
        <authorList>
            <person name="Oldeschulte D.L."/>
            <person name="Halley Y.A."/>
            <person name="Bhattarai E.K."/>
            <person name="Brashear W.A."/>
            <person name="Hill J."/>
            <person name="Metz R.P."/>
            <person name="Johnson C.D."/>
            <person name="Rollins D."/>
            <person name="Peterson M.J."/>
            <person name="Bickhart D.M."/>
            <person name="Decker J.E."/>
            <person name="Seabury C.M."/>
        </authorList>
    </citation>
    <scope>NUCLEOTIDE SEQUENCE [LARGE SCALE GENOMIC DNA]</scope>
    <source>
        <strain evidence="5 6">Texas</strain>
        <tissue evidence="5">Leg muscle</tissue>
    </source>
</reference>
<feature type="region of interest" description="Disordered" evidence="2">
    <location>
        <begin position="2031"/>
        <end position="2057"/>
    </location>
</feature>
<feature type="compositionally biased region" description="Basic and acidic residues" evidence="2">
    <location>
        <begin position="181"/>
        <end position="193"/>
    </location>
</feature>
<feature type="compositionally biased region" description="Basic and acidic residues" evidence="2">
    <location>
        <begin position="1349"/>
        <end position="1365"/>
    </location>
</feature>
<dbReference type="PANTHER" id="PTHR46528:SF1">
    <property type="entry name" value="PROTEIN SON"/>
    <property type="match status" value="1"/>
</dbReference>
<feature type="compositionally biased region" description="Basic residues" evidence="2">
    <location>
        <begin position="1514"/>
        <end position="1525"/>
    </location>
</feature>
<feature type="compositionally biased region" description="Basic and acidic residues" evidence="2">
    <location>
        <begin position="1439"/>
        <end position="1458"/>
    </location>
</feature>
<feature type="region of interest" description="Disordered" evidence="2">
    <location>
        <begin position="2483"/>
        <end position="3241"/>
    </location>
</feature>
<evidence type="ECO:0008006" key="7">
    <source>
        <dbReference type="Google" id="ProtNLM"/>
    </source>
</evidence>
<feature type="compositionally biased region" description="Basic and acidic residues" evidence="2">
    <location>
        <begin position="3059"/>
        <end position="3071"/>
    </location>
</feature>
<feature type="compositionally biased region" description="Polar residues" evidence="2">
    <location>
        <begin position="1572"/>
        <end position="1582"/>
    </location>
</feature>
<dbReference type="SUPFAM" id="SSF54768">
    <property type="entry name" value="dsRNA-binding domain-like"/>
    <property type="match status" value="1"/>
</dbReference>
<evidence type="ECO:0000313" key="6">
    <source>
        <dbReference type="Proteomes" id="UP000198323"/>
    </source>
</evidence>
<feature type="region of interest" description="Disordered" evidence="2">
    <location>
        <begin position="1016"/>
        <end position="1035"/>
    </location>
</feature>
<feature type="compositionally biased region" description="Basic and acidic residues" evidence="2">
    <location>
        <begin position="2632"/>
        <end position="2652"/>
    </location>
</feature>
<feature type="compositionally biased region" description="Basic and acidic residues" evidence="2">
    <location>
        <begin position="2137"/>
        <end position="2148"/>
    </location>
</feature>
<feature type="region of interest" description="Disordered" evidence="2">
    <location>
        <begin position="2342"/>
        <end position="2467"/>
    </location>
</feature>
<feature type="compositionally biased region" description="Basic and acidic residues" evidence="2">
    <location>
        <begin position="1247"/>
        <end position="1263"/>
    </location>
</feature>
<dbReference type="Proteomes" id="UP000198323">
    <property type="component" value="Unassembled WGS sequence"/>
</dbReference>
<feature type="compositionally biased region" description="Basic and acidic residues" evidence="2">
    <location>
        <begin position="2351"/>
        <end position="2370"/>
    </location>
</feature>
<feature type="compositionally biased region" description="Basic and acidic residues" evidence="2">
    <location>
        <begin position="1016"/>
        <end position="1030"/>
    </location>
</feature>
<feature type="compositionally biased region" description="Basic and acidic residues" evidence="2">
    <location>
        <begin position="2668"/>
        <end position="2682"/>
    </location>
</feature>
<feature type="compositionally biased region" description="Basic and acidic residues" evidence="2">
    <location>
        <begin position="2932"/>
        <end position="2959"/>
    </location>
</feature>
<dbReference type="Gene3D" id="3.30.160.20">
    <property type="match status" value="1"/>
</dbReference>
<feature type="compositionally biased region" description="Basic and acidic residues" evidence="2">
    <location>
        <begin position="3277"/>
        <end position="3292"/>
    </location>
</feature>
<feature type="compositionally biased region" description="Basic and acidic residues" evidence="2">
    <location>
        <begin position="1497"/>
        <end position="1513"/>
    </location>
</feature>
<feature type="compositionally biased region" description="Polar residues" evidence="2">
    <location>
        <begin position="2490"/>
        <end position="2504"/>
    </location>
</feature>
<comment type="caution">
    <text evidence="5">The sequence shown here is derived from an EMBL/GenBank/DDBJ whole genome shotgun (WGS) entry which is preliminary data.</text>
</comment>
<feature type="region of interest" description="Disordered" evidence="2">
    <location>
        <begin position="3267"/>
        <end position="3292"/>
    </location>
</feature>
<feature type="compositionally biased region" description="Basic residues" evidence="2">
    <location>
        <begin position="1267"/>
        <end position="1276"/>
    </location>
</feature>
<feature type="compositionally biased region" description="Basic and acidic residues" evidence="2">
    <location>
        <begin position="3220"/>
        <end position="3241"/>
    </location>
</feature>
<feature type="compositionally biased region" description="Basic and acidic residues" evidence="2">
    <location>
        <begin position="2609"/>
        <end position="2625"/>
    </location>
</feature>
<evidence type="ECO:0000256" key="2">
    <source>
        <dbReference type="SAM" id="MobiDB-lite"/>
    </source>
</evidence>
<feature type="compositionally biased region" description="Polar residues" evidence="2">
    <location>
        <begin position="127"/>
        <end position="142"/>
    </location>
</feature>
<feature type="compositionally biased region" description="Basic residues" evidence="2">
    <location>
        <begin position="151"/>
        <end position="180"/>
    </location>
</feature>